<dbReference type="AlphaFoldDB" id="A0A955RWH9"/>
<evidence type="ECO:0000313" key="2">
    <source>
        <dbReference type="Proteomes" id="UP000699691"/>
    </source>
</evidence>
<reference evidence="1" key="2">
    <citation type="journal article" date="2021" name="Microbiome">
        <title>Successional dynamics and alternative stable states in a saline activated sludge microbial community over 9 years.</title>
        <authorList>
            <person name="Wang Y."/>
            <person name="Ye J."/>
            <person name="Ju F."/>
            <person name="Liu L."/>
            <person name="Boyd J.A."/>
            <person name="Deng Y."/>
            <person name="Parks D.H."/>
            <person name="Jiang X."/>
            <person name="Yin X."/>
            <person name="Woodcroft B.J."/>
            <person name="Tyson G.W."/>
            <person name="Hugenholtz P."/>
            <person name="Polz M.F."/>
            <person name="Zhang T."/>
        </authorList>
    </citation>
    <scope>NUCLEOTIDE SEQUENCE</scope>
    <source>
        <strain evidence="1">HKST-UBA02</strain>
    </source>
</reference>
<dbReference type="EMBL" id="JAGQKY010000174">
    <property type="protein sequence ID" value="MCA9397869.1"/>
    <property type="molecule type" value="Genomic_DNA"/>
</dbReference>
<protein>
    <submittedName>
        <fullName evidence="1">Uncharacterized protein</fullName>
    </submittedName>
</protein>
<reference evidence="1" key="1">
    <citation type="submission" date="2020-04" db="EMBL/GenBank/DDBJ databases">
        <authorList>
            <person name="Zhang T."/>
        </authorList>
    </citation>
    <scope>NUCLEOTIDE SEQUENCE</scope>
    <source>
        <strain evidence="1">HKST-UBA02</strain>
    </source>
</reference>
<proteinExistence type="predicted"/>
<sequence>MPALTVLGVNPDTPREVLVNLRNDLIATLETEMGIKSGMTRVFFPVDMLDQPEEGQDDLIWVFLYTGMFTSSPTIDVAHVKRTTAAIAAKVKEAFGGKYGVEVFLRACDSDTKTLLHAD</sequence>
<evidence type="ECO:0000313" key="1">
    <source>
        <dbReference type="EMBL" id="MCA9397869.1"/>
    </source>
</evidence>
<dbReference type="Proteomes" id="UP000699691">
    <property type="component" value="Unassembled WGS sequence"/>
</dbReference>
<organism evidence="1 2">
    <name type="scientific">candidate division WWE3 bacterium</name>
    <dbReference type="NCBI Taxonomy" id="2053526"/>
    <lineage>
        <taxon>Bacteria</taxon>
        <taxon>Katanobacteria</taxon>
    </lineage>
</organism>
<accession>A0A955RWH9</accession>
<name>A0A955RWH9_UNCKA</name>
<comment type="caution">
    <text evidence="1">The sequence shown here is derived from an EMBL/GenBank/DDBJ whole genome shotgun (WGS) entry which is preliminary data.</text>
</comment>
<gene>
    <name evidence="1" type="ORF">KC573_03490</name>
</gene>